<evidence type="ECO:0000313" key="5">
    <source>
        <dbReference type="WBParaSite" id="ASIM_0001998401-mRNA-1"/>
    </source>
</evidence>
<keyword evidence="4" id="KW-1185">Reference proteome</keyword>
<dbReference type="OrthoDB" id="20825at2759"/>
<dbReference type="SUPFAM" id="SSF48366">
    <property type="entry name" value="Ras GEF"/>
    <property type="match status" value="1"/>
</dbReference>
<sequence>MVISGSAEALIRRLMPTHDYCPDRSYIFTLLLNIRTFVSPGELLHKVLQVSISTEIHSPHFTAEVNFELTTAFQNFNYYGRVFSVAPGAQLIIMGLSWFAKLQLQHCMFEQNATGENFTKEGRTRMFANIFKLCSEWTQNMPYDFREKPMRHRLSELLGLCSVDERSKLLTEKLFTELQSTVRVSL</sequence>
<evidence type="ECO:0000313" key="4">
    <source>
        <dbReference type="Proteomes" id="UP000267096"/>
    </source>
</evidence>
<dbReference type="InterPro" id="IPR023578">
    <property type="entry name" value="Ras_GEF_dom_sf"/>
</dbReference>
<gene>
    <name evidence="3" type="ORF">ASIM_LOCUS19370</name>
</gene>
<dbReference type="Proteomes" id="UP000267096">
    <property type="component" value="Unassembled WGS sequence"/>
</dbReference>
<keyword evidence="1" id="KW-0344">Guanine-nucleotide releasing factor</keyword>
<dbReference type="EMBL" id="UYRR01037120">
    <property type="protein sequence ID" value="VDK69145.1"/>
    <property type="molecule type" value="Genomic_DNA"/>
</dbReference>
<reference evidence="3 4" key="2">
    <citation type="submission" date="2018-11" db="EMBL/GenBank/DDBJ databases">
        <authorList>
            <consortium name="Pathogen Informatics"/>
        </authorList>
    </citation>
    <scope>NUCLEOTIDE SEQUENCE [LARGE SCALE GENOMIC DNA]</scope>
</reference>
<proteinExistence type="predicted"/>
<dbReference type="InterPro" id="IPR000651">
    <property type="entry name" value="Ras-like_Gua-exchang_fac_N"/>
</dbReference>
<evidence type="ECO:0000259" key="2">
    <source>
        <dbReference type="PROSITE" id="PS50212"/>
    </source>
</evidence>
<organism evidence="5">
    <name type="scientific">Anisakis simplex</name>
    <name type="common">Herring worm</name>
    <dbReference type="NCBI Taxonomy" id="6269"/>
    <lineage>
        <taxon>Eukaryota</taxon>
        <taxon>Metazoa</taxon>
        <taxon>Ecdysozoa</taxon>
        <taxon>Nematoda</taxon>
        <taxon>Chromadorea</taxon>
        <taxon>Rhabditida</taxon>
        <taxon>Spirurina</taxon>
        <taxon>Ascaridomorpha</taxon>
        <taxon>Ascaridoidea</taxon>
        <taxon>Anisakidae</taxon>
        <taxon>Anisakis</taxon>
        <taxon>Anisakis simplex complex</taxon>
    </lineage>
</organism>
<dbReference type="AlphaFoldDB" id="A0A0M3KG72"/>
<name>A0A0M3KG72_ANISI</name>
<evidence type="ECO:0000256" key="1">
    <source>
        <dbReference type="PROSITE-ProRule" id="PRU00135"/>
    </source>
</evidence>
<dbReference type="PROSITE" id="PS50212">
    <property type="entry name" value="RASGEF_NTER"/>
    <property type="match status" value="1"/>
</dbReference>
<feature type="domain" description="N-terminal Ras-GEF" evidence="2">
    <location>
        <begin position="1"/>
        <end position="182"/>
    </location>
</feature>
<dbReference type="Pfam" id="PF00618">
    <property type="entry name" value="RasGEF_N"/>
    <property type="match status" value="1"/>
</dbReference>
<dbReference type="Gene3D" id="1.20.870.10">
    <property type="entry name" value="Son of sevenless (SoS) protein Chain: S domain 1"/>
    <property type="match status" value="1"/>
</dbReference>
<reference evidence="5" key="1">
    <citation type="submission" date="2017-02" db="UniProtKB">
        <authorList>
            <consortium name="WormBaseParasite"/>
        </authorList>
    </citation>
    <scope>IDENTIFICATION</scope>
</reference>
<dbReference type="GO" id="GO:0005085">
    <property type="term" value="F:guanyl-nucleotide exchange factor activity"/>
    <property type="evidence" value="ECO:0007669"/>
    <property type="project" value="UniProtKB-KW"/>
</dbReference>
<accession>A0A0M3KG72</accession>
<dbReference type="WBParaSite" id="ASIM_0001998401-mRNA-1">
    <property type="protein sequence ID" value="ASIM_0001998401-mRNA-1"/>
    <property type="gene ID" value="ASIM_0001998401"/>
</dbReference>
<evidence type="ECO:0000313" key="3">
    <source>
        <dbReference type="EMBL" id="VDK69145.1"/>
    </source>
</evidence>
<protein>
    <submittedName>
        <fullName evidence="5">N-terminal Ras-GEF domain-containing protein</fullName>
    </submittedName>
</protein>